<sequence length="123" mass="13788">MTLRFLAALIVISLSLRFTLACSGKYKKVMKYFNASLMFMYYYFLGVSTCLVSLLALIDSSNNTQGYGILCMFVGLLLILDTSFPLIIKSFIGEGIPENQMDALNRTREITPERPATFTAMDV</sequence>
<feature type="transmembrane region" description="Helical" evidence="1">
    <location>
        <begin position="70"/>
        <end position="92"/>
    </location>
</feature>
<keyword evidence="1" id="KW-0812">Transmembrane</keyword>
<dbReference type="Proteomes" id="UP000031668">
    <property type="component" value="Unassembled WGS sequence"/>
</dbReference>
<dbReference type="AlphaFoldDB" id="A0A0C2I8R6"/>
<evidence type="ECO:0000256" key="1">
    <source>
        <dbReference type="SAM" id="Phobius"/>
    </source>
</evidence>
<organism evidence="3 4">
    <name type="scientific">Thelohanellus kitauei</name>
    <name type="common">Myxosporean</name>
    <dbReference type="NCBI Taxonomy" id="669202"/>
    <lineage>
        <taxon>Eukaryota</taxon>
        <taxon>Metazoa</taxon>
        <taxon>Cnidaria</taxon>
        <taxon>Myxozoa</taxon>
        <taxon>Myxosporea</taxon>
        <taxon>Bivalvulida</taxon>
        <taxon>Platysporina</taxon>
        <taxon>Myxobolidae</taxon>
        <taxon>Thelohanellus</taxon>
    </lineage>
</organism>
<evidence type="ECO:0000313" key="4">
    <source>
        <dbReference type="Proteomes" id="UP000031668"/>
    </source>
</evidence>
<protein>
    <submittedName>
        <fullName evidence="3">Uncharacterized protein</fullName>
    </submittedName>
</protein>
<name>A0A0C2I8R6_THEKT</name>
<keyword evidence="1" id="KW-1133">Transmembrane helix</keyword>
<accession>A0A0C2I8R6</accession>
<reference evidence="3 4" key="1">
    <citation type="journal article" date="2014" name="Genome Biol. Evol.">
        <title>The genome of the myxosporean Thelohanellus kitauei shows adaptations to nutrient acquisition within its fish host.</title>
        <authorList>
            <person name="Yang Y."/>
            <person name="Xiong J."/>
            <person name="Zhou Z."/>
            <person name="Huo F."/>
            <person name="Miao W."/>
            <person name="Ran C."/>
            <person name="Liu Y."/>
            <person name="Zhang J."/>
            <person name="Feng J."/>
            <person name="Wang M."/>
            <person name="Wang M."/>
            <person name="Wang L."/>
            <person name="Yao B."/>
        </authorList>
    </citation>
    <scope>NUCLEOTIDE SEQUENCE [LARGE SCALE GENOMIC DNA]</scope>
    <source>
        <strain evidence="3">Wuqing</strain>
    </source>
</reference>
<keyword evidence="4" id="KW-1185">Reference proteome</keyword>
<keyword evidence="1" id="KW-0472">Membrane</keyword>
<feature type="chain" id="PRO_5002150209" evidence="2">
    <location>
        <begin position="22"/>
        <end position="123"/>
    </location>
</feature>
<comment type="caution">
    <text evidence="3">The sequence shown here is derived from an EMBL/GenBank/DDBJ whole genome shotgun (WGS) entry which is preliminary data.</text>
</comment>
<dbReference type="EMBL" id="JWZT01005319">
    <property type="protein sequence ID" value="KII61593.1"/>
    <property type="molecule type" value="Genomic_DNA"/>
</dbReference>
<gene>
    <name evidence="3" type="ORF">RF11_07515</name>
</gene>
<keyword evidence="2" id="KW-0732">Signal</keyword>
<evidence type="ECO:0000256" key="2">
    <source>
        <dbReference type="SAM" id="SignalP"/>
    </source>
</evidence>
<evidence type="ECO:0000313" key="3">
    <source>
        <dbReference type="EMBL" id="KII61593.1"/>
    </source>
</evidence>
<proteinExistence type="predicted"/>
<feature type="signal peptide" evidence="2">
    <location>
        <begin position="1"/>
        <end position="21"/>
    </location>
</feature>
<feature type="transmembrane region" description="Helical" evidence="1">
    <location>
        <begin position="37"/>
        <end position="58"/>
    </location>
</feature>